<dbReference type="EMBL" id="SPHZ02000003">
    <property type="protein sequence ID" value="KAF0927981.1"/>
    <property type="molecule type" value="Genomic_DNA"/>
</dbReference>
<dbReference type="Proteomes" id="UP000479710">
    <property type="component" value="Unassembled WGS sequence"/>
</dbReference>
<protein>
    <recommendedName>
        <fullName evidence="1">KIB1-4 beta-propeller domain-containing protein</fullName>
    </recommendedName>
</protein>
<dbReference type="PANTHER" id="PTHR33127">
    <property type="entry name" value="TRANSMEMBRANE PROTEIN"/>
    <property type="match status" value="1"/>
</dbReference>
<dbReference type="InterPro" id="IPR005174">
    <property type="entry name" value="KIB1-4_b-propeller"/>
</dbReference>
<evidence type="ECO:0000259" key="1">
    <source>
        <dbReference type="Pfam" id="PF03478"/>
    </source>
</evidence>
<dbReference type="PANTHER" id="PTHR33127:SF45">
    <property type="entry name" value="OS05G0143700 PROTEIN"/>
    <property type="match status" value="1"/>
</dbReference>
<dbReference type="AlphaFoldDB" id="A0A6G1ETM9"/>
<name>A0A6G1ETM9_9ORYZ</name>
<proteinExistence type="predicted"/>
<dbReference type="Pfam" id="PF03478">
    <property type="entry name" value="Beta-prop_KIB1-4"/>
    <property type="match status" value="1"/>
</dbReference>
<comment type="caution">
    <text evidence="2">The sequence shown here is derived from an EMBL/GenBank/DDBJ whole genome shotgun (WGS) entry which is preliminary data.</text>
</comment>
<organism evidence="2 3">
    <name type="scientific">Oryza meyeriana var. granulata</name>
    <dbReference type="NCBI Taxonomy" id="110450"/>
    <lineage>
        <taxon>Eukaryota</taxon>
        <taxon>Viridiplantae</taxon>
        <taxon>Streptophyta</taxon>
        <taxon>Embryophyta</taxon>
        <taxon>Tracheophyta</taxon>
        <taxon>Spermatophyta</taxon>
        <taxon>Magnoliopsida</taxon>
        <taxon>Liliopsida</taxon>
        <taxon>Poales</taxon>
        <taxon>Poaceae</taxon>
        <taxon>BOP clade</taxon>
        <taxon>Oryzoideae</taxon>
        <taxon>Oryzeae</taxon>
        <taxon>Oryzinae</taxon>
        <taxon>Oryza</taxon>
        <taxon>Oryza meyeriana</taxon>
    </lineage>
</organism>
<reference evidence="2 3" key="1">
    <citation type="submission" date="2019-11" db="EMBL/GenBank/DDBJ databases">
        <title>Whole genome sequence of Oryza granulata.</title>
        <authorList>
            <person name="Li W."/>
        </authorList>
    </citation>
    <scope>NUCLEOTIDE SEQUENCE [LARGE SCALE GENOMIC DNA]</scope>
    <source>
        <strain evidence="3">cv. Menghai</strain>
        <tissue evidence="2">Leaf</tissue>
    </source>
</reference>
<gene>
    <name evidence="2" type="ORF">E2562_037071</name>
</gene>
<evidence type="ECO:0000313" key="3">
    <source>
        <dbReference type="Proteomes" id="UP000479710"/>
    </source>
</evidence>
<accession>A0A6G1ETM9</accession>
<feature type="domain" description="KIB1-4 beta-propeller" evidence="1">
    <location>
        <begin position="43"/>
        <end position="124"/>
    </location>
</feature>
<sequence length="138" mass="15341">MDGASGAPSLPLPLPLLVHDLGTRSDDSQTQFSICNQALSTAAIDLLRDFRCFDTPQGWVLALDPASLHTFLWRPQDCKRISLPTAKEDFPRSCKCLLSSNPSLSDCVVLVLNLDTPQMLVCQMSRQRMGLFQLRHQV</sequence>
<dbReference type="OrthoDB" id="689785at2759"/>
<keyword evidence="3" id="KW-1185">Reference proteome</keyword>
<evidence type="ECO:0000313" key="2">
    <source>
        <dbReference type="EMBL" id="KAF0927981.1"/>
    </source>
</evidence>